<evidence type="ECO:0000313" key="11">
    <source>
        <dbReference type="EMBL" id="AFL69825.1"/>
    </source>
</evidence>
<dbReference type="Pfam" id="PF00460">
    <property type="entry name" value="Flg_bb_rod"/>
    <property type="match status" value="1"/>
</dbReference>
<dbReference type="Pfam" id="PF21464">
    <property type="entry name" value="flgE_D3"/>
    <property type="match status" value="1"/>
</dbReference>
<evidence type="ECO:0000256" key="4">
    <source>
        <dbReference type="ARBA" id="ARBA00023143"/>
    </source>
</evidence>
<dbReference type="HOGENOM" id="CLU_013687_2_1_7"/>
<dbReference type="InterPro" id="IPR037058">
    <property type="entry name" value="Falgellar_hook_FlgE_sf"/>
</dbReference>
<evidence type="ECO:0000259" key="8">
    <source>
        <dbReference type="Pfam" id="PF06429"/>
    </source>
</evidence>
<dbReference type="InterPro" id="IPR011491">
    <property type="entry name" value="FlgE_D2"/>
</dbReference>
<dbReference type="Pfam" id="PF07559">
    <property type="entry name" value="FlgE_D2"/>
    <property type="match status" value="1"/>
</dbReference>
<dbReference type="InterPro" id="IPR020013">
    <property type="entry name" value="Flagellar_FlgE/F/G"/>
</dbReference>
<dbReference type="GO" id="GO:0009425">
    <property type="term" value="C:bacterial-type flagellum basal body"/>
    <property type="evidence" value="ECO:0007669"/>
    <property type="project" value="UniProtKB-SubCell"/>
</dbReference>
<feature type="domain" description="Flagellar basal body rod protein N-terminal" evidence="7">
    <location>
        <begin position="8"/>
        <end position="35"/>
    </location>
</feature>
<comment type="subcellular location">
    <subcellularLocation>
        <location evidence="1 6">Bacterial flagellum basal body</location>
    </subcellularLocation>
</comment>
<dbReference type="KEGG" id="sba:Sulba_2563"/>
<dbReference type="InterPro" id="IPR053967">
    <property type="entry name" value="LlgE_F_G-like_D1"/>
</dbReference>
<keyword evidence="12" id="KW-1185">Reference proteome</keyword>
<dbReference type="GO" id="GO:0044781">
    <property type="term" value="P:bacterial-type flagellum organization"/>
    <property type="evidence" value="ECO:0007669"/>
    <property type="project" value="InterPro"/>
</dbReference>
<evidence type="ECO:0000256" key="5">
    <source>
        <dbReference type="NCBIfam" id="TIGR02489"/>
    </source>
</evidence>
<keyword evidence="4 6" id="KW-0975">Bacterial flagellum</keyword>
<dbReference type="Gene3D" id="2.60.98.20">
    <property type="entry name" value="Flagellar hook protein FlgE"/>
    <property type="match status" value="1"/>
</dbReference>
<evidence type="ECO:0000313" key="12">
    <source>
        <dbReference type="Proteomes" id="UP000006176"/>
    </source>
</evidence>
<dbReference type="STRING" id="760154.Sulba_2563"/>
<feature type="domain" description="Flagellar basal-body/hook protein C-terminal" evidence="8">
    <location>
        <begin position="898"/>
        <end position="941"/>
    </location>
</feature>
<dbReference type="PANTHER" id="PTHR30435">
    <property type="entry name" value="FLAGELLAR PROTEIN"/>
    <property type="match status" value="1"/>
</dbReference>
<evidence type="ECO:0000256" key="3">
    <source>
        <dbReference type="ARBA" id="ARBA00019015"/>
    </source>
</evidence>
<dbReference type="RefSeq" id="WP_014770688.1">
    <property type="nucleotide sequence ID" value="NC_018002.1"/>
</dbReference>
<dbReference type="SUPFAM" id="SSF117143">
    <property type="entry name" value="Flagellar hook protein flgE"/>
    <property type="match status" value="2"/>
</dbReference>
<dbReference type="eggNOG" id="COG1749">
    <property type="taxonomic scope" value="Bacteria"/>
</dbReference>
<protein>
    <recommendedName>
        <fullName evidence="3 5">Flagellar hook protein FlgE</fullName>
    </recommendedName>
</protein>
<dbReference type="Pfam" id="PF06429">
    <property type="entry name" value="Flg_bbr_C"/>
    <property type="match status" value="1"/>
</dbReference>
<dbReference type="InterPro" id="IPR001444">
    <property type="entry name" value="Flag_bb_rod_N"/>
</dbReference>
<gene>
    <name evidence="11" type="ordered locus">Sulba_2563</name>
</gene>
<feature type="domain" description="Flagellar hook protein FlgE D2" evidence="9">
    <location>
        <begin position="705"/>
        <end position="823"/>
    </location>
</feature>
<keyword evidence="11" id="KW-0282">Flagellum</keyword>
<dbReference type="GO" id="GO:0071978">
    <property type="term" value="P:bacterial-type flagellum-dependent swarming motility"/>
    <property type="evidence" value="ECO:0007669"/>
    <property type="project" value="TreeGrafter"/>
</dbReference>
<dbReference type="EMBL" id="CP003333">
    <property type="protein sequence ID" value="AFL69825.1"/>
    <property type="molecule type" value="Genomic_DNA"/>
</dbReference>
<evidence type="ECO:0000256" key="1">
    <source>
        <dbReference type="ARBA" id="ARBA00004117"/>
    </source>
</evidence>
<sequence>MMRALWAGVTGLQAHQVAMDVESNNIANVNTKGYKYSRANFSTLLSQTVSIATSPQGNLGGQNSMQIGLGTTVSTVTKIFEQGSIETTDKDTDLAISGDGFFVVSPDKGVTYKYTRNGDFNFDANGNFVDANGYIVQGWLKDETTGLIDNTSPITNILITPGLTTPAKATSLVSVKANLDSGISVGTNKTAIYSLDSNSGWVDSNNDGIKSNTEVHNEDDTADAIFNSDTKIHERGVDFGVLFDANGDALSLRDGQGSWISYAEATSRKIEVTAAGANTIITMTLNGTKITADIATPATSYPTAADRDNAVATAIAAAINAQTSITGVVATPTGGNDITLTNTNANGETESTKNIKLDIDTDPAATSASLISATGFQDLNVITAYQYTYSSSPKNNTHTELDSDPRYFTTTEDLREAMQKDARLHVDYTGDGIADKNDGVTVTVNAAGQFVVANPTGDAFNEDDEDIIDETTLVAPAAKSSSYLASALANGNVLFAEGTIFGEDVYPFSDVTVTIGATTFVYGPTGADGAFIPAGSVLDSDVTLPQGSTVGTSTSTTAADLTTALSLSSVTIAAGTTLGAAITLPASYTGTLTIAGTAYTGGDTIPSGATILASEGLITLPLGSTAAGGATDIILPSTTVDSTLAVGTNFLSKDDYPLNLKVTSLTSNGISANKSFTSIMSSIDGTLISGTATRSTQSLYMASLASTTEVYDSLGSKHTLRLQYTKTGFNATGGTEWSVTISVAEPGDINLGASPKNVVTGSINFNSDGSLATYTPRNLTFTANNGSSANQIIQLNFGSVGQLDGITSFDKDSSTGNITQDGYEGGDLSKLKIDENGTIIGVFTNGKSFGLAQVAMASFTNNGGLDSDGGNCYIQTSNSGDPVFGQAGTAGKGSVQASSLEMSNVDLSRSLTQLIVIQRGYQANSKTITTADEMLNTLLQLK</sequence>
<accession>I3Y0V1</accession>
<evidence type="ECO:0000259" key="7">
    <source>
        <dbReference type="Pfam" id="PF00460"/>
    </source>
</evidence>
<reference evidence="11 12" key="1">
    <citation type="submission" date="2012-06" db="EMBL/GenBank/DDBJ databases">
        <title>Complete sequence of Sulfurospirillum barnesii SES-3.</title>
        <authorList>
            <consortium name="US DOE Joint Genome Institute"/>
            <person name="Lucas S."/>
            <person name="Han J."/>
            <person name="Lapidus A."/>
            <person name="Cheng J.-F."/>
            <person name="Goodwin L."/>
            <person name="Pitluck S."/>
            <person name="Peters L."/>
            <person name="Ovchinnikova G."/>
            <person name="Lu M."/>
            <person name="Detter J.C."/>
            <person name="Han C."/>
            <person name="Tapia R."/>
            <person name="Land M."/>
            <person name="Hauser L."/>
            <person name="Kyrpides N."/>
            <person name="Ivanova N."/>
            <person name="Pagani I."/>
            <person name="Stolz J."/>
            <person name="Arkin A."/>
            <person name="Dehal P."/>
            <person name="Oremland R."/>
            <person name="Saltikov C."/>
            <person name="Basu P."/>
            <person name="Hollibaugh J."/>
            <person name="Newman D."/>
            <person name="Stolyar S."/>
            <person name="Hazen T."/>
            <person name="Woyke T."/>
        </authorList>
    </citation>
    <scope>NUCLEOTIDE SEQUENCE [LARGE SCALE GENOMIC DNA]</scope>
    <source>
        <strain evidence="12">ATCC 700032 / DSM 10660 / SES-3</strain>
    </source>
</reference>
<dbReference type="PANTHER" id="PTHR30435:SF19">
    <property type="entry name" value="FLAGELLAR BASAL-BODY ROD PROTEIN FLGG"/>
    <property type="match status" value="1"/>
</dbReference>
<dbReference type="OrthoDB" id="9804559at2"/>
<dbReference type="NCBIfam" id="TIGR02489">
    <property type="entry name" value="flgE_epsilon"/>
    <property type="match status" value="1"/>
</dbReference>
<dbReference type="Proteomes" id="UP000006176">
    <property type="component" value="Chromosome"/>
</dbReference>
<name>I3Y0V1_SULBS</name>
<evidence type="ECO:0000259" key="9">
    <source>
        <dbReference type="Pfam" id="PF07559"/>
    </source>
</evidence>
<dbReference type="PATRIC" id="fig|760154.4.peg.2557"/>
<evidence type="ECO:0000256" key="6">
    <source>
        <dbReference type="RuleBase" id="RU362116"/>
    </source>
</evidence>
<dbReference type="NCBIfam" id="TIGR03506">
    <property type="entry name" value="FlgEFG_subfam"/>
    <property type="match status" value="2"/>
</dbReference>
<keyword evidence="11" id="KW-0969">Cilium</keyword>
<dbReference type="Pfam" id="PF22692">
    <property type="entry name" value="LlgE_F_G_D1"/>
    <property type="match status" value="1"/>
</dbReference>
<dbReference type="AlphaFoldDB" id="I3Y0V1"/>
<evidence type="ECO:0000259" key="10">
    <source>
        <dbReference type="Pfam" id="PF22692"/>
    </source>
</evidence>
<evidence type="ECO:0000256" key="2">
    <source>
        <dbReference type="ARBA" id="ARBA00009677"/>
    </source>
</evidence>
<dbReference type="InterPro" id="IPR012835">
    <property type="entry name" value="FlgE_epsilon"/>
</dbReference>
<comment type="similarity">
    <text evidence="2 6">Belongs to the flagella basal body rod proteins family.</text>
</comment>
<organism evidence="11 12">
    <name type="scientific">Sulfurospirillum barnesii (strain ATCC 700032 / DSM 10660 / SES-3)</name>
    <dbReference type="NCBI Taxonomy" id="760154"/>
    <lineage>
        <taxon>Bacteria</taxon>
        <taxon>Pseudomonadati</taxon>
        <taxon>Campylobacterota</taxon>
        <taxon>Epsilonproteobacteria</taxon>
        <taxon>Campylobacterales</taxon>
        <taxon>Sulfurospirillaceae</taxon>
        <taxon>Sulfurospirillum</taxon>
    </lineage>
</organism>
<feature type="domain" description="Flagellar hook protein FlgE/F/G-like D1" evidence="10">
    <location>
        <begin position="95"/>
        <end position="171"/>
    </location>
</feature>
<dbReference type="InterPro" id="IPR010930">
    <property type="entry name" value="Flg_bb/hook_C_dom"/>
</dbReference>
<proteinExistence type="inferred from homology"/>
<dbReference type="InterPro" id="IPR037925">
    <property type="entry name" value="FlgE/F/G-like"/>
</dbReference>
<keyword evidence="11" id="KW-0966">Cell projection</keyword>